<dbReference type="GO" id="GO:0005739">
    <property type="term" value="C:mitochondrion"/>
    <property type="evidence" value="ECO:0007669"/>
    <property type="project" value="TreeGrafter"/>
</dbReference>
<dbReference type="Proteomes" id="UP000657918">
    <property type="component" value="Unassembled WGS sequence"/>
</dbReference>
<dbReference type="AlphaFoldDB" id="A0A835MVC4"/>
<dbReference type="InterPro" id="IPR006357">
    <property type="entry name" value="HAD-SF_hydro_IIA"/>
</dbReference>
<dbReference type="GO" id="GO:0046474">
    <property type="term" value="P:glycerophospholipid biosynthetic process"/>
    <property type="evidence" value="ECO:0007669"/>
    <property type="project" value="TreeGrafter"/>
</dbReference>
<dbReference type="InterPro" id="IPR006353">
    <property type="entry name" value="HAD-SF_hydro_IIA_CECR5"/>
</dbReference>
<dbReference type="InterPro" id="IPR050324">
    <property type="entry name" value="CDP-alcohol_PTase-I"/>
</dbReference>
<gene>
    <name evidence="1" type="ORF">SADUNF_Sadunf10G0167300</name>
</gene>
<name>A0A835MVC4_9ROSI</name>
<proteinExistence type="predicted"/>
<evidence type="ECO:0000313" key="1">
    <source>
        <dbReference type="EMBL" id="KAF9674826.1"/>
    </source>
</evidence>
<reference evidence="1 2" key="1">
    <citation type="submission" date="2020-10" db="EMBL/GenBank/DDBJ databases">
        <title>Plant Genome Project.</title>
        <authorList>
            <person name="Zhang R.-G."/>
        </authorList>
    </citation>
    <scope>NUCLEOTIDE SEQUENCE [LARGE SCALE GENOMIC DNA]</scope>
    <source>
        <strain evidence="1">FAFU-HL-1</strain>
        <tissue evidence="1">Leaf</tissue>
    </source>
</reference>
<protein>
    <submittedName>
        <fullName evidence="1">Uncharacterized protein</fullName>
    </submittedName>
</protein>
<dbReference type="SUPFAM" id="SSF56784">
    <property type="entry name" value="HAD-like"/>
    <property type="match status" value="1"/>
</dbReference>
<comment type="caution">
    <text evidence="1">The sequence shown here is derived from an EMBL/GenBank/DDBJ whole genome shotgun (WGS) entry which is preliminary data.</text>
</comment>
<dbReference type="PANTHER" id="PTHR14269:SF49">
    <property type="entry name" value="HYDROLASE FAMILY PROTEIN _ HAD-SUPERFAMILY PROTEIN"/>
    <property type="match status" value="1"/>
</dbReference>
<dbReference type="NCBIfam" id="TIGR01456">
    <property type="entry name" value="CECR5"/>
    <property type="match status" value="1"/>
</dbReference>
<dbReference type="Pfam" id="PF13344">
    <property type="entry name" value="Hydrolase_6"/>
    <property type="match status" value="1"/>
</dbReference>
<keyword evidence="2" id="KW-1185">Reference proteome</keyword>
<dbReference type="OrthoDB" id="10251048at2759"/>
<dbReference type="Gene3D" id="3.40.50.1000">
    <property type="entry name" value="HAD superfamily/HAD-like"/>
    <property type="match status" value="2"/>
</dbReference>
<sequence>MNLGISVITIHRSSFGIAFDIDGVLLRGKDPIGGSPRALRRLYGDSGNLNVPFLFLTNGGGIPESRRANELSELLGVKILPSQVLQGHSPFKSLLKRYENQLIVATGKGEPAVVMSEYGFKKAVSLEEYASCFENIDPLAQLKLPAELGFNGFSAQLWKPGILYRLISLFDIQAAFPSNRLGTGAFRIALESVFNRIHYNPLEYVSYGKPNPFVFKNAEAMLNQLQPSYHSDYFKEPGDSGSQSFKTLYMIGDNPSVDVKGAQQAGHPWFSILTRTGVFRGKHNHAEFPADLASKTMKLSACCKLIFINMMGSHVSPLTNHPGVVDTVEEAVDYILGRECIS</sequence>
<dbReference type="InterPro" id="IPR036412">
    <property type="entry name" value="HAD-like_sf"/>
</dbReference>
<dbReference type="NCBIfam" id="TIGR01460">
    <property type="entry name" value="HAD-SF-IIA"/>
    <property type="match status" value="1"/>
</dbReference>
<evidence type="ECO:0000313" key="2">
    <source>
        <dbReference type="Proteomes" id="UP000657918"/>
    </source>
</evidence>
<dbReference type="Pfam" id="PF13242">
    <property type="entry name" value="Hydrolase_like"/>
    <property type="match status" value="1"/>
</dbReference>
<dbReference type="InterPro" id="IPR023214">
    <property type="entry name" value="HAD_sf"/>
</dbReference>
<accession>A0A835MVC4</accession>
<organism evidence="1 2">
    <name type="scientific">Salix dunnii</name>
    <dbReference type="NCBI Taxonomy" id="1413687"/>
    <lineage>
        <taxon>Eukaryota</taxon>
        <taxon>Viridiplantae</taxon>
        <taxon>Streptophyta</taxon>
        <taxon>Embryophyta</taxon>
        <taxon>Tracheophyta</taxon>
        <taxon>Spermatophyta</taxon>
        <taxon>Magnoliopsida</taxon>
        <taxon>eudicotyledons</taxon>
        <taxon>Gunneridae</taxon>
        <taxon>Pentapetalae</taxon>
        <taxon>rosids</taxon>
        <taxon>fabids</taxon>
        <taxon>Malpighiales</taxon>
        <taxon>Salicaceae</taxon>
        <taxon>Saliceae</taxon>
        <taxon>Salix</taxon>
    </lineage>
</organism>
<dbReference type="EMBL" id="JADGMS010000010">
    <property type="protein sequence ID" value="KAF9674826.1"/>
    <property type="molecule type" value="Genomic_DNA"/>
</dbReference>
<dbReference type="PANTHER" id="PTHR14269">
    <property type="entry name" value="CDP-DIACYLGLYCEROL--GLYCEROL-3-PHOSPHATE 3-PHOSPHATIDYLTRANSFERASE-RELATED"/>
    <property type="match status" value="1"/>
</dbReference>